<evidence type="ECO:0000256" key="3">
    <source>
        <dbReference type="ARBA" id="ARBA00022833"/>
    </source>
</evidence>
<gene>
    <name evidence="15" type="ORF">P691DRAFT_676965</name>
</gene>
<dbReference type="Pfam" id="PF04433">
    <property type="entry name" value="SWIRM"/>
    <property type="match status" value="1"/>
</dbReference>
<dbReference type="InterPro" id="IPR055141">
    <property type="entry name" value="TADA2A_B-like_dom"/>
</dbReference>
<dbReference type="PANTHER" id="PTHR12374">
    <property type="entry name" value="TRANSCRIPTIONAL ADAPTOR 2 ADA2 -RELATED"/>
    <property type="match status" value="1"/>
</dbReference>
<evidence type="ECO:0000256" key="8">
    <source>
        <dbReference type="PROSITE-ProRule" id="PRU00228"/>
    </source>
</evidence>
<feature type="domain" description="HTH myb-type" evidence="14">
    <location>
        <begin position="91"/>
        <end position="138"/>
    </location>
</feature>
<feature type="domain" description="SANT" evidence="13">
    <location>
        <begin position="86"/>
        <end position="138"/>
    </location>
</feature>
<dbReference type="GO" id="GO:0003713">
    <property type="term" value="F:transcription coactivator activity"/>
    <property type="evidence" value="ECO:0007669"/>
    <property type="project" value="InterPro"/>
</dbReference>
<evidence type="ECO:0000259" key="13">
    <source>
        <dbReference type="PROSITE" id="PS51293"/>
    </source>
</evidence>
<keyword evidence="2 8" id="KW-0863">Zinc-finger</keyword>
<dbReference type="SUPFAM" id="SSF46689">
    <property type="entry name" value="Homeodomain-like"/>
    <property type="match status" value="2"/>
</dbReference>
<comment type="caution">
    <text evidence="15">The sequence shown here is derived from an EMBL/GenBank/DDBJ whole genome shotgun (WGS) entry which is preliminary data.</text>
</comment>
<dbReference type="InterPro" id="IPR041983">
    <property type="entry name" value="ADA2-like_ZZ"/>
</dbReference>
<feature type="compositionally biased region" description="Basic and acidic residues" evidence="9">
    <location>
        <begin position="465"/>
        <end position="474"/>
    </location>
</feature>
<dbReference type="GO" id="GO:0005634">
    <property type="term" value="C:nucleus"/>
    <property type="evidence" value="ECO:0007669"/>
    <property type="project" value="UniProtKB-SubCell"/>
</dbReference>
<organism evidence="15 16">
    <name type="scientific">Macrolepiota fuliginosa MF-IS2</name>
    <dbReference type="NCBI Taxonomy" id="1400762"/>
    <lineage>
        <taxon>Eukaryota</taxon>
        <taxon>Fungi</taxon>
        <taxon>Dikarya</taxon>
        <taxon>Basidiomycota</taxon>
        <taxon>Agaricomycotina</taxon>
        <taxon>Agaricomycetes</taxon>
        <taxon>Agaricomycetidae</taxon>
        <taxon>Agaricales</taxon>
        <taxon>Agaricineae</taxon>
        <taxon>Agaricaceae</taxon>
        <taxon>Macrolepiota</taxon>
    </lineage>
</organism>
<evidence type="ECO:0000256" key="4">
    <source>
        <dbReference type="ARBA" id="ARBA00023015"/>
    </source>
</evidence>
<reference evidence="15" key="1">
    <citation type="submission" date="2020-11" db="EMBL/GenBank/DDBJ databases">
        <authorList>
            <consortium name="DOE Joint Genome Institute"/>
            <person name="Ahrendt S."/>
            <person name="Riley R."/>
            <person name="Andreopoulos W."/>
            <person name="Labutti K."/>
            <person name="Pangilinan J."/>
            <person name="Ruiz-Duenas F.J."/>
            <person name="Barrasa J.M."/>
            <person name="Sanchez-Garcia M."/>
            <person name="Camarero S."/>
            <person name="Miyauchi S."/>
            <person name="Serrano A."/>
            <person name="Linde D."/>
            <person name="Babiker R."/>
            <person name="Drula E."/>
            <person name="Ayuso-Fernandez I."/>
            <person name="Pacheco R."/>
            <person name="Padilla G."/>
            <person name="Ferreira P."/>
            <person name="Barriuso J."/>
            <person name="Kellner H."/>
            <person name="Castanera R."/>
            <person name="Alfaro M."/>
            <person name="Ramirez L."/>
            <person name="Pisabarro A.G."/>
            <person name="Kuo A."/>
            <person name="Tritt A."/>
            <person name="Lipzen A."/>
            <person name="He G."/>
            <person name="Yan M."/>
            <person name="Ng V."/>
            <person name="Cullen D."/>
            <person name="Martin F."/>
            <person name="Rosso M.-N."/>
            <person name="Henrissat B."/>
            <person name="Hibbett D."/>
            <person name="Martinez A.T."/>
            <person name="Grigoriev I.V."/>
        </authorList>
    </citation>
    <scope>NUCLEOTIDE SEQUENCE</scope>
    <source>
        <strain evidence="15">MF-IS2</strain>
    </source>
</reference>
<dbReference type="OrthoDB" id="270417at2759"/>
<dbReference type="GO" id="GO:0003682">
    <property type="term" value="F:chromatin binding"/>
    <property type="evidence" value="ECO:0007669"/>
    <property type="project" value="TreeGrafter"/>
</dbReference>
<dbReference type="PANTHER" id="PTHR12374:SF20">
    <property type="entry name" value="TRANSCRIPTIONAL ADAPTER 2-ALPHA"/>
    <property type="match status" value="1"/>
</dbReference>
<dbReference type="GO" id="GO:0070461">
    <property type="term" value="C:SAGA-type complex"/>
    <property type="evidence" value="ECO:0007669"/>
    <property type="project" value="TreeGrafter"/>
</dbReference>
<dbReference type="Pfam" id="PF22941">
    <property type="entry name" value="TADA2A-like_3rd"/>
    <property type="match status" value="2"/>
</dbReference>
<dbReference type="FunFam" id="1.10.10.10:FF:000087">
    <property type="entry name" value="Transcriptional adapter 2"/>
    <property type="match status" value="1"/>
</dbReference>
<dbReference type="SMART" id="SM00717">
    <property type="entry name" value="SANT"/>
    <property type="match status" value="1"/>
</dbReference>
<dbReference type="CDD" id="cd00167">
    <property type="entry name" value="SANT"/>
    <property type="match status" value="1"/>
</dbReference>
<dbReference type="PROSITE" id="PS50090">
    <property type="entry name" value="MYB_LIKE"/>
    <property type="match status" value="1"/>
</dbReference>
<dbReference type="AlphaFoldDB" id="A0A9P5X8K6"/>
<keyword evidence="1" id="KW-0479">Metal-binding</keyword>
<evidence type="ECO:0000259" key="10">
    <source>
        <dbReference type="PROSITE" id="PS50090"/>
    </source>
</evidence>
<keyword evidence="4 7" id="KW-0805">Transcription regulation</keyword>
<keyword evidence="3" id="KW-0862">Zinc</keyword>
<dbReference type="InterPro" id="IPR007526">
    <property type="entry name" value="SWIRM"/>
</dbReference>
<feature type="region of interest" description="Disordered" evidence="9">
    <location>
        <begin position="294"/>
        <end position="314"/>
    </location>
</feature>
<dbReference type="GO" id="GO:0006338">
    <property type="term" value="P:chromatin remodeling"/>
    <property type="evidence" value="ECO:0007669"/>
    <property type="project" value="TreeGrafter"/>
</dbReference>
<feature type="domain" description="SWIRM" evidence="12">
    <location>
        <begin position="483"/>
        <end position="579"/>
    </location>
</feature>
<feature type="region of interest" description="Disordered" evidence="9">
    <location>
        <begin position="428"/>
        <end position="493"/>
    </location>
</feature>
<dbReference type="Pfam" id="PF25299">
    <property type="entry name" value="ZZ_ADA2"/>
    <property type="match status" value="1"/>
</dbReference>
<dbReference type="PROSITE" id="PS50135">
    <property type="entry name" value="ZF_ZZ_2"/>
    <property type="match status" value="1"/>
</dbReference>
<dbReference type="InterPro" id="IPR000433">
    <property type="entry name" value="Znf_ZZ"/>
</dbReference>
<dbReference type="InterPro" id="IPR016827">
    <property type="entry name" value="Ada2/TADA2"/>
</dbReference>
<dbReference type="InterPro" id="IPR017930">
    <property type="entry name" value="Myb_dom"/>
</dbReference>
<evidence type="ECO:0000256" key="5">
    <source>
        <dbReference type="ARBA" id="ARBA00023163"/>
    </source>
</evidence>
<dbReference type="CDD" id="cd02335">
    <property type="entry name" value="ZZ_ADA2"/>
    <property type="match status" value="1"/>
</dbReference>
<keyword evidence="6 7" id="KW-0539">Nucleus</keyword>
<dbReference type="PROSITE" id="PS50934">
    <property type="entry name" value="SWIRM"/>
    <property type="match status" value="1"/>
</dbReference>
<dbReference type="EMBL" id="MU151348">
    <property type="protein sequence ID" value="KAF9444781.1"/>
    <property type="molecule type" value="Genomic_DNA"/>
</dbReference>
<name>A0A9P5X8K6_9AGAR</name>
<keyword evidence="5 7" id="KW-0804">Transcription</keyword>
<feature type="region of interest" description="Disordered" evidence="9">
    <location>
        <begin position="577"/>
        <end position="598"/>
    </location>
</feature>
<dbReference type="Pfam" id="PF00249">
    <property type="entry name" value="Myb_DNA-binding"/>
    <property type="match status" value="1"/>
</dbReference>
<evidence type="ECO:0000256" key="7">
    <source>
        <dbReference type="PIRNR" id="PIRNR025024"/>
    </source>
</evidence>
<evidence type="ECO:0000256" key="6">
    <source>
        <dbReference type="ARBA" id="ARBA00023242"/>
    </source>
</evidence>
<evidence type="ECO:0000256" key="9">
    <source>
        <dbReference type="SAM" id="MobiDB-lite"/>
    </source>
</evidence>
<dbReference type="Proteomes" id="UP000807342">
    <property type="component" value="Unassembled WGS sequence"/>
</dbReference>
<dbReference type="InterPro" id="IPR036388">
    <property type="entry name" value="WH-like_DNA-bd_sf"/>
</dbReference>
<evidence type="ECO:0000313" key="15">
    <source>
        <dbReference type="EMBL" id="KAF9444781.1"/>
    </source>
</evidence>
<dbReference type="PROSITE" id="PS51293">
    <property type="entry name" value="SANT"/>
    <property type="match status" value="1"/>
</dbReference>
<dbReference type="PIRSF" id="PIRSF025024">
    <property type="entry name" value="Transcriptional_adaptor_2"/>
    <property type="match status" value="1"/>
</dbReference>
<evidence type="ECO:0000256" key="2">
    <source>
        <dbReference type="ARBA" id="ARBA00022771"/>
    </source>
</evidence>
<dbReference type="InterPro" id="IPR001005">
    <property type="entry name" value="SANT/Myb"/>
</dbReference>
<feature type="domain" description="Myb-like" evidence="10">
    <location>
        <begin position="91"/>
        <end position="134"/>
    </location>
</feature>
<dbReference type="InterPro" id="IPR017884">
    <property type="entry name" value="SANT_dom"/>
</dbReference>
<dbReference type="Gene3D" id="1.10.10.60">
    <property type="entry name" value="Homeodomain-like"/>
    <property type="match status" value="1"/>
</dbReference>
<evidence type="ECO:0000313" key="16">
    <source>
        <dbReference type="Proteomes" id="UP000807342"/>
    </source>
</evidence>
<proteinExistence type="predicted"/>
<dbReference type="PROSITE" id="PS51294">
    <property type="entry name" value="HTH_MYB"/>
    <property type="match status" value="1"/>
</dbReference>
<evidence type="ECO:0000259" key="12">
    <source>
        <dbReference type="PROSITE" id="PS50934"/>
    </source>
</evidence>
<feature type="domain" description="ZZ-type" evidence="11">
    <location>
        <begin position="22"/>
        <end position="84"/>
    </location>
</feature>
<sequence length="598" mass="67846">MTVTQRRPQHLPDEVQTVNEPGVQYECDACACDLTHTVRIKCADPECVADDEGVDICPPCFCAGKEFKKHKRWHPYRVIEMNSYPIFTEDWGADEELLLITGLAQHGVGNWKRIAEHLGTRTKKEVEEHYKSVYVNSPDWPLPRMDLHFDVDPEEFQERKRRRIADMNPVAPPEQKVAPTSAPGVHEIATFLPGRLEFEHELDNDAEDLVKDLEFGVCLEWGGDQITEDELDPDVRARAKLAEERRTGFVVPPASKSLPPGKGPPAPQTNGTINGYHMNGDVKKNLKSEDVTMANGTGEEEEAEEPTLPPPYETNDSLTFKLTLLEMYAQRVEKRHESKAVMFERGLLEYKKMQATDKKRPREEREILHRLRPFARLQTAEDYEAFAADMLYEAILRKRIQELQHYRRLGLSTAADIDKYEHDLAKRTQVKAAARDHDRSQYRSSGRQSSGPDPRRSSLASFGDSDDRNSREPTPRLPGTTAPAVRRPPAPLNLANSPSLHLLTPAEQTLCSQLRILPKPYLVIKETLVREYARRGGKLRRREARDLVKIDVNKTSRIWDFLVQAGFLKITADSTNHNTSAASGSQDARFVSNTSSCQ</sequence>
<dbReference type="Gene3D" id="1.10.10.10">
    <property type="entry name" value="Winged helix-like DNA-binding domain superfamily/Winged helix DNA-binding domain"/>
    <property type="match status" value="1"/>
</dbReference>
<feature type="compositionally biased region" description="Low complexity" evidence="9">
    <location>
        <begin position="442"/>
        <end position="451"/>
    </location>
</feature>
<feature type="region of interest" description="Disordered" evidence="9">
    <location>
        <begin position="251"/>
        <end position="281"/>
    </location>
</feature>
<dbReference type="SUPFAM" id="SSF57850">
    <property type="entry name" value="RING/U-box"/>
    <property type="match status" value="1"/>
</dbReference>
<comment type="subcellular location">
    <subcellularLocation>
        <location evidence="7">Nucleus</location>
    </subcellularLocation>
</comment>
<dbReference type="GO" id="GO:0008270">
    <property type="term" value="F:zinc ion binding"/>
    <property type="evidence" value="ECO:0007669"/>
    <property type="project" value="UniProtKB-KW"/>
</dbReference>
<evidence type="ECO:0000259" key="11">
    <source>
        <dbReference type="PROSITE" id="PS50135"/>
    </source>
</evidence>
<accession>A0A9P5X8K6</accession>
<protein>
    <recommendedName>
        <fullName evidence="7">Transcriptional adapter 2</fullName>
    </recommendedName>
</protein>
<evidence type="ECO:0000259" key="14">
    <source>
        <dbReference type="PROSITE" id="PS51294"/>
    </source>
</evidence>
<keyword evidence="16" id="KW-1185">Reference proteome</keyword>
<evidence type="ECO:0000256" key="1">
    <source>
        <dbReference type="ARBA" id="ARBA00022723"/>
    </source>
</evidence>
<dbReference type="InterPro" id="IPR009057">
    <property type="entry name" value="Homeodomain-like_sf"/>
</dbReference>
<dbReference type="GO" id="GO:0006357">
    <property type="term" value="P:regulation of transcription by RNA polymerase II"/>
    <property type="evidence" value="ECO:0007669"/>
    <property type="project" value="InterPro"/>
</dbReference>